<sequence>MRHIAVHGSLRHLDFQPTSFSKHPLLSRRSDICAGGTAFGKPSRSQLLSSLTAPSRLASPPSSPRSQLLHARRRRCPLVSTSFSKASGQGPFSTNSIALAPAPTLALPDFGILITRPLSPARHWHTGP</sequence>
<keyword evidence="3" id="KW-1185">Reference proteome</keyword>
<proteinExistence type="predicted"/>
<protein>
    <submittedName>
        <fullName evidence="2">Uncharacterized protein</fullName>
    </submittedName>
</protein>
<accession>A0A5M3M9G1</accession>
<dbReference type="RefSeq" id="XP_007774400.1">
    <property type="nucleotide sequence ID" value="XM_007776210.1"/>
</dbReference>
<dbReference type="EMBL" id="JH711588">
    <property type="protein sequence ID" value="EIW75717.1"/>
    <property type="molecule type" value="Genomic_DNA"/>
</dbReference>
<feature type="region of interest" description="Disordered" evidence="1">
    <location>
        <begin position="52"/>
        <end position="71"/>
    </location>
</feature>
<dbReference type="Proteomes" id="UP000053558">
    <property type="component" value="Unassembled WGS sequence"/>
</dbReference>
<feature type="compositionally biased region" description="Low complexity" evidence="1">
    <location>
        <begin position="52"/>
        <end position="69"/>
    </location>
</feature>
<comment type="caution">
    <text evidence="2">The sequence shown here is derived from an EMBL/GenBank/DDBJ whole genome shotgun (WGS) entry which is preliminary data.</text>
</comment>
<gene>
    <name evidence="2" type="ORF">CONPUDRAFT_159152</name>
</gene>
<dbReference type="AlphaFoldDB" id="A0A5M3M9G1"/>
<reference evidence="3" key="1">
    <citation type="journal article" date="2012" name="Science">
        <title>The Paleozoic origin of enzymatic lignin decomposition reconstructed from 31 fungal genomes.</title>
        <authorList>
            <person name="Floudas D."/>
            <person name="Binder M."/>
            <person name="Riley R."/>
            <person name="Barry K."/>
            <person name="Blanchette R.A."/>
            <person name="Henrissat B."/>
            <person name="Martinez A.T."/>
            <person name="Otillar R."/>
            <person name="Spatafora J.W."/>
            <person name="Yadav J.S."/>
            <person name="Aerts A."/>
            <person name="Benoit I."/>
            <person name="Boyd A."/>
            <person name="Carlson A."/>
            <person name="Copeland A."/>
            <person name="Coutinho P.M."/>
            <person name="de Vries R.P."/>
            <person name="Ferreira P."/>
            <person name="Findley K."/>
            <person name="Foster B."/>
            <person name="Gaskell J."/>
            <person name="Glotzer D."/>
            <person name="Gorecki P."/>
            <person name="Heitman J."/>
            <person name="Hesse C."/>
            <person name="Hori C."/>
            <person name="Igarashi K."/>
            <person name="Jurgens J.A."/>
            <person name="Kallen N."/>
            <person name="Kersten P."/>
            <person name="Kohler A."/>
            <person name="Kuees U."/>
            <person name="Kumar T.K.A."/>
            <person name="Kuo A."/>
            <person name="LaButti K."/>
            <person name="Larrondo L.F."/>
            <person name="Lindquist E."/>
            <person name="Ling A."/>
            <person name="Lombard V."/>
            <person name="Lucas S."/>
            <person name="Lundell T."/>
            <person name="Martin R."/>
            <person name="McLaughlin D.J."/>
            <person name="Morgenstern I."/>
            <person name="Morin E."/>
            <person name="Murat C."/>
            <person name="Nagy L.G."/>
            <person name="Nolan M."/>
            <person name="Ohm R.A."/>
            <person name="Patyshakuliyeva A."/>
            <person name="Rokas A."/>
            <person name="Ruiz-Duenas F.J."/>
            <person name="Sabat G."/>
            <person name="Salamov A."/>
            <person name="Samejima M."/>
            <person name="Schmutz J."/>
            <person name="Slot J.C."/>
            <person name="St John F."/>
            <person name="Stenlid J."/>
            <person name="Sun H."/>
            <person name="Sun S."/>
            <person name="Syed K."/>
            <person name="Tsang A."/>
            <person name="Wiebenga A."/>
            <person name="Young D."/>
            <person name="Pisabarro A."/>
            <person name="Eastwood D.C."/>
            <person name="Martin F."/>
            <person name="Cullen D."/>
            <person name="Grigoriev I.V."/>
            <person name="Hibbett D.S."/>
        </authorList>
    </citation>
    <scope>NUCLEOTIDE SEQUENCE [LARGE SCALE GENOMIC DNA]</scope>
    <source>
        <strain evidence="3">RWD-64-598 SS2</strain>
    </source>
</reference>
<name>A0A5M3M9G1_CONPW</name>
<evidence type="ECO:0000313" key="3">
    <source>
        <dbReference type="Proteomes" id="UP000053558"/>
    </source>
</evidence>
<dbReference type="KEGG" id="cput:CONPUDRAFT_159152"/>
<evidence type="ECO:0000313" key="2">
    <source>
        <dbReference type="EMBL" id="EIW75717.1"/>
    </source>
</evidence>
<dbReference type="GeneID" id="19204043"/>
<evidence type="ECO:0000256" key="1">
    <source>
        <dbReference type="SAM" id="MobiDB-lite"/>
    </source>
</evidence>
<organism evidence="2 3">
    <name type="scientific">Coniophora puteana (strain RWD-64-598)</name>
    <name type="common">Brown rot fungus</name>
    <dbReference type="NCBI Taxonomy" id="741705"/>
    <lineage>
        <taxon>Eukaryota</taxon>
        <taxon>Fungi</taxon>
        <taxon>Dikarya</taxon>
        <taxon>Basidiomycota</taxon>
        <taxon>Agaricomycotina</taxon>
        <taxon>Agaricomycetes</taxon>
        <taxon>Agaricomycetidae</taxon>
        <taxon>Boletales</taxon>
        <taxon>Coniophorineae</taxon>
        <taxon>Coniophoraceae</taxon>
        <taxon>Coniophora</taxon>
    </lineage>
</organism>